<keyword evidence="1" id="KW-0805">Transcription regulation</keyword>
<keyword evidence="2 5" id="KW-0238">DNA-binding</keyword>
<evidence type="ECO:0000313" key="5">
    <source>
        <dbReference type="EMBL" id="MBB4680289.1"/>
    </source>
</evidence>
<dbReference type="Pfam" id="PF00196">
    <property type="entry name" value="GerE"/>
    <property type="match status" value="1"/>
</dbReference>
<dbReference type="InterPro" id="IPR016032">
    <property type="entry name" value="Sig_transdc_resp-reg_C-effctor"/>
</dbReference>
<name>A0A7W7FYQ6_9PSEU</name>
<accession>A0A7W7FYQ6</accession>
<dbReference type="PANTHER" id="PTHR44688">
    <property type="entry name" value="DNA-BINDING TRANSCRIPTIONAL ACTIVATOR DEVR_DOSR"/>
    <property type="match status" value="1"/>
</dbReference>
<dbReference type="PRINTS" id="PR00038">
    <property type="entry name" value="HTHLUXR"/>
</dbReference>
<dbReference type="PANTHER" id="PTHR44688:SF16">
    <property type="entry name" value="DNA-BINDING TRANSCRIPTIONAL ACTIVATOR DEVR_DOSR"/>
    <property type="match status" value="1"/>
</dbReference>
<keyword evidence="6" id="KW-1185">Reference proteome</keyword>
<dbReference type="Gene3D" id="3.40.50.2300">
    <property type="match status" value="1"/>
</dbReference>
<dbReference type="Proteomes" id="UP000533598">
    <property type="component" value="Unassembled WGS sequence"/>
</dbReference>
<dbReference type="AlphaFoldDB" id="A0A7W7FYQ6"/>
<dbReference type="InterPro" id="IPR000792">
    <property type="entry name" value="Tscrpt_reg_LuxR_C"/>
</dbReference>
<dbReference type="SMART" id="SM00421">
    <property type="entry name" value="HTH_LUXR"/>
    <property type="match status" value="1"/>
</dbReference>
<organism evidence="5 6">
    <name type="scientific">Crossiella cryophila</name>
    <dbReference type="NCBI Taxonomy" id="43355"/>
    <lineage>
        <taxon>Bacteria</taxon>
        <taxon>Bacillati</taxon>
        <taxon>Actinomycetota</taxon>
        <taxon>Actinomycetes</taxon>
        <taxon>Pseudonocardiales</taxon>
        <taxon>Pseudonocardiaceae</taxon>
        <taxon>Crossiella</taxon>
    </lineage>
</organism>
<comment type="caution">
    <text evidence="5">The sequence shown here is derived from an EMBL/GenBank/DDBJ whole genome shotgun (WGS) entry which is preliminary data.</text>
</comment>
<evidence type="ECO:0000313" key="6">
    <source>
        <dbReference type="Proteomes" id="UP000533598"/>
    </source>
</evidence>
<feature type="domain" description="HTH luxR-type" evidence="4">
    <location>
        <begin position="131"/>
        <end position="196"/>
    </location>
</feature>
<dbReference type="GO" id="GO:0003677">
    <property type="term" value="F:DNA binding"/>
    <property type="evidence" value="ECO:0007669"/>
    <property type="project" value="UniProtKB-KW"/>
</dbReference>
<proteinExistence type="predicted"/>
<reference evidence="5 6" key="1">
    <citation type="submission" date="2020-08" db="EMBL/GenBank/DDBJ databases">
        <title>Sequencing the genomes of 1000 actinobacteria strains.</title>
        <authorList>
            <person name="Klenk H.-P."/>
        </authorList>
    </citation>
    <scope>NUCLEOTIDE SEQUENCE [LARGE SCALE GENOMIC DNA]</scope>
    <source>
        <strain evidence="5 6">DSM 44230</strain>
    </source>
</reference>
<evidence type="ECO:0000259" key="4">
    <source>
        <dbReference type="PROSITE" id="PS50043"/>
    </source>
</evidence>
<keyword evidence="3" id="KW-0804">Transcription</keyword>
<evidence type="ECO:0000256" key="2">
    <source>
        <dbReference type="ARBA" id="ARBA00023125"/>
    </source>
</evidence>
<sequence length="198" mass="20981">MEPICVAAHAADPLSRAGLVAALRTSPLLRVRPVREHEVAQVAVVVLPEVTGPELAWLHGLGCPVVLISEELGEAHLPVAVDSGVVAFLPRAQAHPEMLVGMVLGARSGPSRPPADLLGALLGQVRRLHRDTPAPGGLSHREAGLLRLLAEGHSTSEIAARFQCSDRTVKNNVHELLSRLGLRNRTHAVAYAYAHGAL</sequence>
<protein>
    <submittedName>
        <fullName evidence="5">DNA-binding NarL/FixJ family response regulator</fullName>
    </submittedName>
</protein>
<dbReference type="RefSeq" id="WP_185005979.1">
    <property type="nucleotide sequence ID" value="NZ_BAAAUI010000009.1"/>
</dbReference>
<evidence type="ECO:0000256" key="1">
    <source>
        <dbReference type="ARBA" id="ARBA00023015"/>
    </source>
</evidence>
<dbReference type="PROSITE" id="PS50043">
    <property type="entry name" value="HTH_LUXR_2"/>
    <property type="match status" value="1"/>
</dbReference>
<dbReference type="SUPFAM" id="SSF46894">
    <property type="entry name" value="C-terminal effector domain of the bipartite response regulators"/>
    <property type="match status" value="1"/>
</dbReference>
<evidence type="ECO:0000256" key="3">
    <source>
        <dbReference type="ARBA" id="ARBA00023163"/>
    </source>
</evidence>
<gene>
    <name evidence="5" type="ORF">HNR67_006407</name>
</gene>
<dbReference type="EMBL" id="JACHMH010000001">
    <property type="protein sequence ID" value="MBB4680289.1"/>
    <property type="molecule type" value="Genomic_DNA"/>
</dbReference>
<dbReference type="GO" id="GO:0006355">
    <property type="term" value="P:regulation of DNA-templated transcription"/>
    <property type="evidence" value="ECO:0007669"/>
    <property type="project" value="InterPro"/>
</dbReference>
<dbReference type="CDD" id="cd06170">
    <property type="entry name" value="LuxR_C_like"/>
    <property type="match status" value="1"/>
</dbReference>